<evidence type="ECO:0000259" key="16">
    <source>
        <dbReference type="PROSITE" id="PS51377"/>
    </source>
</evidence>
<keyword evidence="6" id="KW-1003">Cell membrane</keyword>
<evidence type="ECO:0000256" key="7">
    <source>
        <dbReference type="ARBA" id="ARBA00022490"/>
    </source>
</evidence>
<dbReference type="GO" id="GO:0005938">
    <property type="term" value="C:cell cortex"/>
    <property type="evidence" value="ECO:0007669"/>
    <property type="project" value="TreeGrafter"/>
</dbReference>
<gene>
    <name evidence="17" type="ORF">CALMAC_LOCUS18950</name>
</gene>
<evidence type="ECO:0000256" key="6">
    <source>
        <dbReference type="ARBA" id="ARBA00022475"/>
    </source>
</evidence>
<evidence type="ECO:0000256" key="1">
    <source>
        <dbReference type="ARBA" id="ARBA00004180"/>
    </source>
</evidence>
<dbReference type="GO" id="GO:0003779">
    <property type="term" value="F:actin binding"/>
    <property type="evidence" value="ECO:0007669"/>
    <property type="project" value="UniProtKB-KW"/>
</dbReference>
<dbReference type="GO" id="GO:0048193">
    <property type="term" value="P:Golgi vesicle transport"/>
    <property type="evidence" value="ECO:0007669"/>
    <property type="project" value="TreeGrafter"/>
</dbReference>
<dbReference type="GO" id="GO:0005886">
    <property type="term" value="C:plasma membrane"/>
    <property type="evidence" value="ECO:0007669"/>
    <property type="project" value="UniProtKB-SubCell"/>
</dbReference>
<dbReference type="GO" id="GO:0051639">
    <property type="term" value="P:actin filament network formation"/>
    <property type="evidence" value="ECO:0007669"/>
    <property type="project" value="TreeGrafter"/>
</dbReference>
<dbReference type="InterPro" id="IPR003124">
    <property type="entry name" value="WH2_dom"/>
</dbReference>
<dbReference type="InterPro" id="IPR011019">
    <property type="entry name" value="KIND_dom"/>
</dbReference>
<evidence type="ECO:0000256" key="9">
    <source>
        <dbReference type="ARBA" id="ARBA00022927"/>
    </source>
</evidence>
<keyword evidence="5" id="KW-0813">Transport</keyword>
<comment type="subcellular location">
    <subcellularLocation>
        <location evidence="3">Cell membrane</location>
        <topology evidence="3">Peripheral membrane protein</topology>
        <orientation evidence="3">Cytoplasmic side</orientation>
    </subcellularLocation>
    <subcellularLocation>
        <location evidence="2">Cytoplasm</location>
        <location evidence="2">Cytoskeleton</location>
    </subcellularLocation>
    <subcellularLocation>
        <location evidence="1">Cytoplasmic vesicle membrane</location>
        <topology evidence="1">Peripheral membrane protein</topology>
        <orientation evidence="1">Cytoplasmic side</orientation>
    </subcellularLocation>
</comment>
<evidence type="ECO:0000256" key="14">
    <source>
        <dbReference type="SAM" id="MobiDB-lite"/>
    </source>
</evidence>
<dbReference type="Gene3D" id="1.10.510.10">
    <property type="entry name" value="Transferase(Phosphotransferase) domain 1"/>
    <property type="match status" value="1"/>
</dbReference>
<evidence type="ECO:0000256" key="11">
    <source>
        <dbReference type="ARBA" id="ARBA00023203"/>
    </source>
</evidence>
<dbReference type="GO" id="GO:0030659">
    <property type="term" value="C:cytoplasmic vesicle membrane"/>
    <property type="evidence" value="ECO:0007669"/>
    <property type="project" value="UniProtKB-SubCell"/>
</dbReference>
<feature type="domain" description="WH2" evidence="15">
    <location>
        <begin position="335"/>
        <end position="352"/>
    </location>
</feature>
<accession>A0A653DMW8</accession>
<evidence type="ECO:0000256" key="3">
    <source>
        <dbReference type="ARBA" id="ARBA00004413"/>
    </source>
</evidence>
<dbReference type="CDD" id="cd22068">
    <property type="entry name" value="WH2_DmSpire_r3-like"/>
    <property type="match status" value="1"/>
</dbReference>
<dbReference type="AlphaFoldDB" id="A0A653DMW8"/>
<evidence type="ECO:0000313" key="17">
    <source>
        <dbReference type="EMBL" id="VEN61580.1"/>
    </source>
</evidence>
<dbReference type="PANTHER" id="PTHR21345">
    <property type="entry name" value="SPIRE"/>
    <property type="match status" value="1"/>
</dbReference>
<keyword evidence="18" id="KW-1185">Reference proteome</keyword>
<dbReference type="PROSITE" id="PS51377">
    <property type="entry name" value="KIND"/>
    <property type="match status" value="1"/>
</dbReference>
<dbReference type="Proteomes" id="UP000410492">
    <property type="component" value="Unassembled WGS sequence"/>
</dbReference>
<keyword evidence="12" id="KW-0206">Cytoskeleton</keyword>
<dbReference type="GO" id="GO:0036089">
    <property type="term" value="P:cleavage furrow formation"/>
    <property type="evidence" value="ECO:0007669"/>
    <property type="project" value="TreeGrafter"/>
</dbReference>
<evidence type="ECO:0000256" key="12">
    <source>
        <dbReference type="ARBA" id="ARBA00023212"/>
    </source>
</evidence>
<reference evidence="17 18" key="1">
    <citation type="submission" date="2019-01" db="EMBL/GenBank/DDBJ databases">
        <authorList>
            <person name="Sayadi A."/>
        </authorList>
    </citation>
    <scope>NUCLEOTIDE SEQUENCE [LARGE SCALE GENOMIC DNA]</scope>
</reference>
<sequence length="568" mass="63567">MTTKTKCKVDCDGSVCLRDILNSFNSSVKEEHAWALCYQLAKYLNECSEAPDRDCCLLAETQHIFLRTDGNVHEKTTAPSEHSPGKLLQSEKEVVAGVGLVIYATLDPEMRTGEEVVISNDLEQLIGDMITDQSTNADHSHHETDDEGIERDSEEPDEAVGPSQTSTNVSLQEVIKRCEDHLGTLTKQQAEAHYKAVVRALVAEALELAMFLEKVAQGTISLPSNTSNPKLEQLQFSDWARFWVQVMGELRTGVKLKKVNFSKAPIEYELTPYEILMKDIRNCRYNLRKIMVKGDVPSRVTKDAHAIILEFIRSRPPLKRVSDRKLPPQPRQLTPREQLLNSIRKGRKLRPVPVPRSSRSMASPMTNSSTGTNISSPPKPAVRKLIKVDFSQLDADDDDDDDDLEMFDQLGTPESATEPGLWAGECGPASLSDSVLEPYDLATREIGSRDMRRRSTLEVLDANIGCYSVPQSRPGSRQSCNSSENESVQLDAYVAKQIQDELTCSQTWQDSISLDDRLSLTLSEIVHIRTVLTKAELEALPVEGSIKSRSSVEAEIRRFLRYFFVLLC</sequence>
<evidence type="ECO:0000256" key="10">
    <source>
        <dbReference type="ARBA" id="ARBA00023136"/>
    </source>
</evidence>
<dbReference type="CDD" id="cd22065">
    <property type="entry name" value="WH2_Spire_1-2_r1"/>
    <property type="match status" value="1"/>
</dbReference>
<dbReference type="InterPro" id="IPR029901">
    <property type="entry name" value="Spire"/>
</dbReference>
<dbReference type="GO" id="GO:0030041">
    <property type="term" value="P:actin filament polymerization"/>
    <property type="evidence" value="ECO:0007669"/>
    <property type="project" value="TreeGrafter"/>
</dbReference>
<dbReference type="GO" id="GO:0015031">
    <property type="term" value="P:protein transport"/>
    <property type="evidence" value="ECO:0007669"/>
    <property type="project" value="UniProtKB-KW"/>
</dbReference>
<feature type="domain" description="KIND" evidence="16">
    <location>
        <begin position="15"/>
        <end position="208"/>
    </location>
</feature>
<feature type="region of interest" description="Disordered" evidence="14">
    <location>
        <begin position="344"/>
        <end position="380"/>
    </location>
</feature>
<dbReference type="GO" id="GO:0040038">
    <property type="term" value="P:polar body extrusion after meiotic divisions"/>
    <property type="evidence" value="ECO:0007669"/>
    <property type="project" value="TreeGrafter"/>
</dbReference>
<evidence type="ECO:0000256" key="4">
    <source>
        <dbReference type="ARBA" id="ARBA00010956"/>
    </source>
</evidence>
<feature type="compositionally biased region" description="Acidic residues" evidence="14">
    <location>
        <begin position="145"/>
        <end position="158"/>
    </location>
</feature>
<name>A0A653DMW8_CALMS</name>
<dbReference type="EMBL" id="CAACVG010013260">
    <property type="protein sequence ID" value="VEN61581.1"/>
    <property type="molecule type" value="Genomic_DNA"/>
</dbReference>
<keyword evidence="7" id="KW-0963">Cytoplasm</keyword>
<feature type="compositionally biased region" description="Polar residues" evidence="14">
    <location>
        <begin position="357"/>
        <end position="376"/>
    </location>
</feature>
<evidence type="ECO:0000256" key="8">
    <source>
        <dbReference type="ARBA" id="ARBA00022737"/>
    </source>
</evidence>
<dbReference type="EMBL" id="CAACVG010013260">
    <property type="protein sequence ID" value="VEN61580.1"/>
    <property type="molecule type" value="Genomic_DNA"/>
</dbReference>
<dbReference type="GO" id="GO:0051295">
    <property type="term" value="P:establishment of meiotic spindle localization"/>
    <property type="evidence" value="ECO:0007669"/>
    <property type="project" value="TreeGrafter"/>
</dbReference>
<evidence type="ECO:0000256" key="13">
    <source>
        <dbReference type="ARBA" id="ARBA00023329"/>
    </source>
</evidence>
<evidence type="ECO:0000256" key="2">
    <source>
        <dbReference type="ARBA" id="ARBA00004245"/>
    </source>
</evidence>
<dbReference type="PROSITE" id="PS51082">
    <property type="entry name" value="WH2"/>
    <property type="match status" value="1"/>
</dbReference>
<keyword evidence="8" id="KW-0677">Repeat</keyword>
<proteinExistence type="inferred from homology"/>
<organism evidence="17 18">
    <name type="scientific">Callosobruchus maculatus</name>
    <name type="common">Southern cowpea weevil</name>
    <name type="synonym">Pulse bruchid</name>
    <dbReference type="NCBI Taxonomy" id="64391"/>
    <lineage>
        <taxon>Eukaryota</taxon>
        <taxon>Metazoa</taxon>
        <taxon>Ecdysozoa</taxon>
        <taxon>Arthropoda</taxon>
        <taxon>Hexapoda</taxon>
        <taxon>Insecta</taxon>
        <taxon>Pterygota</taxon>
        <taxon>Neoptera</taxon>
        <taxon>Endopterygota</taxon>
        <taxon>Coleoptera</taxon>
        <taxon>Polyphaga</taxon>
        <taxon>Cucujiformia</taxon>
        <taxon>Chrysomeloidea</taxon>
        <taxon>Chrysomelidae</taxon>
        <taxon>Bruchinae</taxon>
        <taxon>Bruchini</taxon>
        <taxon>Callosobruchus</taxon>
    </lineage>
</organism>
<dbReference type="GO" id="GO:0005856">
    <property type="term" value="C:cytoskeleton"/>
    <property type="evidence" value="ECO:0007669"/>
    <property type="project" value="UniProtKB-SubCell"/>
</dbReference>
<evidence type="ECO:0000313" key="18">
    <source>
        <dbReference type="Proteomes" id="UP000410492"/>
    </source>
</evidence>
<dbReference type="CDD" id="cd22066">
    <property type="entry name" value="WH2_Spire"/>
    <property type="match status" value="1"/>
</dbReference>
<dbReference type="PANTHER" id="PTHR21345:SF3">
    <property type="entry name" value="PROTEIN SPIRE"/>
    <property type="match status" value="1"/>
</dbReference>
<comment type="similarity">
    <text evidence="4">Belongs to the spire family.</text>
</comment>
<dbReference type="OrthoDB" id="10043757at2759"/>
<keyword evidence="10" id="KW-0472">Membrane</keyword>
<keyword evidence="13" id="KW-0968">Cytoplasmic vesicle</keyword>
<evidence type="ECO:0000259" key="15">
    <source>
        <dbReference type="PROSITE" id="PS51082"/>
    </source>
</evidence>
<protein>
    <submittedName>
        <fullName evidence="17">Uncharacterized protein</fullName>
    </submittedName>
</protein>
<keyword evidence="9" id="KW-0653">Protein transport</keyword>
<dbReference type="Pfam" id="PF02205">
    <property type="entry name" value="WH2"/>
    <property type="match status" value="1"/>
</dbReference>
<keyword evidence="11" id="KW-0009">Actin-binding</keyword>
<feature type="region of interest" description="Disordered" evidence="14">
    <location>
        <begin position="133"/>
        <end position="169"/>
    </location>
</feature>
<dbReference type="SMART" id="SM00750">
    <property type="entry name" value="KIND"/>
    <property type="match status" value="1"/>
</dbReference>
<dbReference type="GO" id="GO:0008017">
    <property type="term" value="F:microtubule binding"/>
    <property type="evidence" value="ECO:0007669"/>
    <property type="project" value="TreeGrafter"/>
</dbReference>
<evidence type="ECO:0000256" key="5">
    <source>
        <dbReference type="ARBA" id="ARBA00022448"/>
    </source>
</evidence>
<dbReference type="GO" id="GO:0045010">
    <property type="term" value="P:actin nucleation"/>
    <property type="evidence" value="ECO:0007669"/>
    <property type="project" value="InterPro"/>
</dbReference>
<dbReference type="Pfam" id="PF16474">
    <property type="entry name" value="KIND"/>
    <property type="match status" value="1"/>
</dbReference>